<dbReference type="AlphaFoldDB" id="A0A9P5PNJ3"/>
<protein>
    <submittedName>
        <fullName evidence="2">Uncharacterized protein</fullName>
    </submittedName>
</protein>
<gene>
    <name evidence="2" type="ORF">BDP27DRAFT_1365572</name>
</gene>
<organism evidence="2 3">
    <name type="scientific">Rhodocollybia butyracea</name>
    <dbReference type="NCBI Taxonomy" id="206335"/>
    <lineage>
        <taxon>Eukaryota</taxon>
        <taxon>Fungi</taxon>
        <taxon>Dikarya</taxon>
        <taxon>Basidiomycota</taxon>
        <taxon>Agaricomycotina</taxon>
        <taxon>Agaricomycetes</taxon>
        <taxon>Agaricomycetidae</taxon>
        <taxon>Agaricales</taxon>
        <taxon>Marasmiineae</taxon>
        <taxon>Omphalotaceae</taxon>
        <taxon>Rhodocollybia</taxon>
    </lineage>
</organism>
<feature type="compositionally biased region" description="Polar residues" evidence="1">
    <location>
        <begin position="11"/>
        <end position="31"/>
    </location>
</feature>
<name>A0A9P5PNJ3_9AGAR</name>
<keyword evidence="3" id="KW-1185">Reference proteome</keyword>
<reference evidence="2" key="1">
    <citation type="submission" date="2020-11" db="EMBL/GenBank/DDBJ databases">
        <authorList>
            <consortium name="DOE Joint Genome Institute"/>
            <person name="Ahrendt S."/>
            <person name="Riley R."/>
            <person name="Andreopoulos W."/>
            <person name="Labutti K."/>
            <person name="Pangilinan J."/>
            <person name="Ruiz-Duenas F.J."/>
            <person name="Barrasa J.M."/>
            <person name="Sanchez-Garcia M."/>
            <person name="Camarero S."/>
            <person name="Miyauchi S."/>
            <person name="Serrano A."/>
            <person name="Linde D."/>
            <person name="Babiker R."/>
            <person name="Drula E."/>
            <person name="Ayuso-Fernandez I."/>
            <person name="Pacheco R."/>
            <person name="Padilla G."/>
            <person name="Ferreira P."/>
            <person name="Barriuso J."/>
            <person name="Kellner H."/>
            <person name="Castanera R."/>
            <person name="Alfaro M."/>
            <person name="Ramirez L."/>
            <person name="Pisabarro A.G."/>
            <person name="Kuo A."/>
            <person name="Tritt A."/>
            <person name="Lipzen A."/>
            <person name="He G."/>
            <person name="Yan M."/>
            <person name="Ng V."/>
            <person name="Cullen D."/>
            <person name="Martin F."/>
            <person name="Rosso M.-N."/>
            <person name="Henrissat B."/>
            <person name="Hibbett D."/>
            <person name="Martinez A.T."/>
            <person name="Grigoriev I.V."/>
        </authorList>
    </citation>
    <scope>NUCLEOTIDE SEQUENCE</scope>
    <source>
        <strain evidence="2">AH 40177</strain>
    </source>
</reference>
<proteinExistence type="predicted"/>
<dbReference type="EMBL" id="JADNRY010000086">
    <property type="protein sequence ID" value="KAF9066504.1"/>
    <property type="molecule type" value="Genomic_DNA"/>
</dbReference>
<comment type="caution">
    <text evidence="2">The sequence shown here is derived from an EMBL/GenBank/DDBJ whole genome shotgun (WGS) entry which is preliminary data.</text>
</comment>
<sequence length="192" mass="21943">MPVEKEKQSKKANQAPHTIPQLKQQMATSHSGPLGEGPYFYNNHPFPNMLPNGQPGVRWGNDDVECLVGPNYLDDQQPAKPDLQYPVRNLQYPYPVQNLQYPVRNLQYPVRNLQYPATSNRPKATRMHNIVSILRDCTGPVRNCTEPTHDRQPETGELTSFLRNSNKGLKLKDEHEPEELDAHCVFQIQCSD</sequence>
<dbReference type="Proteomes" id="UP000772434">
    <property type="component" value="Unassembled WGS sequence"/>
</dbReference>
<evidence type="ECO:0000313" key="2">
    <source>
        <dbReference type="EMBL" id="KAF9066504.1"/>
    </source>
</evidence>
<evidence type="ECO:0000313" key="3">
    <source>
        <dbReference type="Proteomes" id="UP000772434"/>
    </source>
</evidence>
<feature type="region of interest" description="Disordered" evidence="1">
    <location>
        <begin position="1"/>
        <end position="36"/>
    </location>
</feature>
<accession>A0A9P5PNJ3</accession>
<evidence type="ECO:0000256" key="1">
    <source>
        <dbReference type="SAM" id="MobiDB-lite"/>
    </source>
</evidence>